<evidence type="ECO:0000256" key="2">
    <source>
        <dbReference type="SAM" id="SignalP"/>
    </source>
</evidence>
<protein>
    <submittedName>
        <fullName evidence="5">SEA domain-containing protein</fullName>
    </submittedName>
</protein>
<sequence length="300" mass="31218">MWSALLTIAFLPLVHPCAPSTGGLSKTALLQFSLSPPPKYTYNDPPLFGQMITADAAEKNADRDLRSAIVSTLTENGIMENSVTLSYEFAAPKLDLAESDHCVEPNTYVVYQGAILYKCVASTLRAARRKARAAGDETTTDASTATEESTTSEPSTTVSADASTTSAVTDASTTSAVADASTTSAVADASTTSAPEATTTTETTTTSAAEASTTAEPAEATTAADSTTANSEPLTTDGPDPTAAPGGTVKTTEFHISGTVTVETAVPIFEDQWKSFAEKIQAKLEKQNVYFTEDVVVDLV</sequence>
<evidence type="ECO:0000313" key="4">
    <source>
        <dbReference type="Proteomes" id="UP000050761"/>
    </source>
</evidence>
<dbReference type="AlphaFoldDB" id="A0A183FZW1"/>
<feature type="chain" id="PRO_5044551760" evidence="2">
    <location>
        <begin position="17"/>
        <end position="300"/>
    </location>
</feature>
<feature type="signal peptide" evidence="2">
    <location>
        <begin position="1"/>
        <end position="16"/>
    </location>
</feature>
<evidence type="ECO:0000313" key="3">
    <source>
        <dbReference type="EMBL" id="VDO99276.1"/>
    </source>
</evidence>
<feature type="compositionally biased region" description="Low complexity" evidence="1">
    <location>
        <begin position="136"/>
        <end position="229"/>
    </location>
</feature>
<feature type="region of interest" description="Disordered" evidence="1">
    <location>
        <begin position="131"/>
        <end position="250"/>
    </location>
</feature>
<gene>
    <name evidence="3" type="ORF">HPBE_LOCUS14331</name>
</gene>
<evidence type="ECO:0000256" key="1">
    <source>
        <dbReference type="SAM" id="MobiDB-lite"/>
    </source>
</evidence>
<dbReference type="OrthoDB" id="5871864at2759"/>
<reference evidence="3 4" key="1">
    <citation type="submission" date="2018-11" db="EMBL/GenBank/DDBJ databases">
        <authorList>
            <consortium name="Pathogen Informatics"/>
        </authorList>
    </citation>
    <scope>NUCLEOTIDE SEQUENCE [LARGE SCALE GENOMIC DNA]</scope>
</reference>
<reference evidence="5" key="2">
    <citation type="submission" date="2019-09" db="UniProtKB">
        <authorList>
            <consortium name="WormBaseParasite"/>
        </authorList>
    </citation>
    <scope>IDENTIFICATION</scope>
</reference>
<dbReference type="WBParaSite" id="HPBE_0001433001-mRNA-1">
    <property type="protein sequence ID" value="HPBE_0001433001-mRNA-1"/>
    <property type="gene ID" value="HPBE_0001433001"/>
</dbReference>
<dbReference type="EMBL" id="UZAH01028315">
    <property type="protein sequence ID" value="VDO99276.1"/>
    <property type="molecule type" value="Genomic_DNA"/>
</dbReference>
<dbReference type="Proteomes" id="UP000050761">
    <property type="component" value="Unassembled WGS sequence"/>
</dbReference>
<proteinExistence type="predicted"/>
<keyword evidence="2" id="KW-0732">Signal</keyword>
<name>A0A183FZW1_HELPZ</name>
<accession>A0A183FZW1</accession>
<evidence type="ECO:0000313" key="5">
    <source>
        <dbReference type="WBParaSite" id="HPBE_0001433001-mRNA-1"/>
    </source>
</evidence>
<accession>A0A3P7ZBJ6</accession>
<keyword evidence="4" id="KW-1185">Reference proteome</keyword>
<organism evidence="4 5">
    <name type="scientific">Heligmosomoides polygyrus</name>
    <name type="common">Parasitic roundworm</name>
    <dbReference type="NCBI Taxonomy" id="6339"/>
    <lineage>
        <taxon>Eukaryota</taxon>
        <taxon>Metazoa</taxon>
        <taxon>Ecdysozoa</taxon>
        <taxon>Nematoda</taxon>
        <taxon>Chromadorea</taxon>
        <taxon>Rhabditida</taxon>
        <taxon>Rhabditina</taxon>
        <taxon>Rhabditomorpha</taxon>
        <taxon>Strongyloidea</taxon>
        <taxon>Heligmosomidae</taxon>
        <taxon>Heligmosomoides</taxon>
    </lineage>
</organism>